<sequence>MRCTAQFGFLFSLFILCPGAVAESSYHTFTVAVEIEGDQGKGISQLFVHSLSYYRGLRNSHRNPTMKPGPTQQLSLLEFQFSPFFNPMPFKVAKKASVSHLSYRFKDVKGVRRGQGGLLVSSLLVNFFPIPAAILRFRLDEFQGDKFPIPLLKFTFNNMIWLDSGWGI</sequence>
<organism evidence="2 3">
    <name type="scientific">Vitis vinifera</name>
    <name type="common">Grape</name>
    <dbReference type="NCBI Taxonomy" id="29760"/>
    <lineage>
        <taxon>Eukaryota</taxon>
        <taxon>Viridiplantae</taxon>
        <taxon>Streptophyta</taxon>
        <taxon>Embryophyta</taxon>
        <taxon>Tracheophyta</taxon>
        <taxon>Spermatophyta</taxon>
        <taxon>Magnoliopsida</taxon>
        <taxon>eudicotyledons</taxon>
        <taxon>Gunneridae</taxon>
        <taxon>Pentapetalae</taxon>
        <taxon>rosids</taxon>
        <taxon>Vitales</taxon>
        <taxon>Vitaceae</taxon>
        <taxon>Viteae</taxon>
        <taxon>Vitis</taxon>
    </lineage>
</organism>
<feature type="signal peptide" evidence="1">
    <location>
        <begin position="1"/>
        <end position="22"/>
    </location>
</feature>
<comment type="caution">
    <text evidence="2">The sequence shown here is derived from an EMBL/GenBank/DDBJ whole genome shotgun (WGS) entry which is preliminary data.</text>
</comment>
<evidence type="ECO:0000313" key="2">
    <source>
        <dbReference type="EMBL" id="RVW80910.1"/>
    </source>
</evidence>
<keyword evidence="1" id="KW-0732">Signal</keyword>
<proteinExistence type="predicted"/>
<evidence type="ECO:0000313" key="3">
    <source>
        <dbReference type="Proteomes" id="UP000288805"/>
    </source>
</evidence>
<feature type="chain" id="PRO_5019165126" evidence="1">
    <location>
        <begin position="23"/>
        <end position="168"/>
    </location>
</feature>
<evidence type="ECO:0000256" key="1">
    <source>
        <dbReference type="SAM" id="SignalP"/>
    </source>
</evidence>
<accession>A0A438H8P1</accession>
<dbReference type="AlphaFoldDB" id="A0A438H8P1"/>
<gene>
    <name evidence="2" type="ORF">CK203_037283</name>
</gene>
<reference evidence="2 3" key="1">
    <citation type="journal article" date="2018" name="PLoS Genet.">
        <title>Population sequencing reveals clonal diversity and ancestral inbreeding in the grapevine cultivar Chardonnay.</title>
        <authorList>
            <person name="Roach M.J."/>
            <person name="Johnson D.L."/>
            <person name="Bohlmann J."/>
            <person name="van Vuuren H.J."/>
            <person name="Jones S.J."/>
            <person name="Pretorius I.S."/>
            <person name="Schmidt S.A."/>
            <person name="Borneman A.R."/>
        </authorList>
    </citation>
    <scope>NUCLEOTIDE SEQUENCE [LARGE SCALE GENOMIC DNA]</scope>
    <source>
        <strain evidence="3">cv. Chardonnay</strain>
        <tissue evidence="2">Leaf</tissue>
    </source>
</reference>
<name>A0A438H8P1_VITVI</name>
<protein>
    <submittedName>
        <fullName evidence="2">Uncharacterized protein</fullName>
    </submittedName>
</protein>
<dbReference type="EMBL" id="QGNW01000259">
    <property type="protein sequence ID" value="RVW80910.1"/>
    <property type="molecule type" value="Genomic_DNA"/>
</dbReference>
<dbReference type="Proteomes" id="UP000288805">
    <property type="component" value="Unassembled WGS sequence"/>
</dbReference>